<proteinExistence type="predicted"/>
<protein>
    <submittedName>
        <fullName evidence="2">Uncharacterized protein</fullName>
    </submittedName>
</protein>
<organism evidence="2 3">
    <name type="scientific">Favolaschia claudopus</name>
    <dbReference type="NCBI Taxonomy" id="2862362"/>
    <lineage>
        <taxon>Eukaryota</taxon>
        <taxon>Fungi</taxon>
        <taxon>Dikarya</taxon>
        <taxon>Basidiomycota</taxon>
        <taxon>Agaricomycotina</taxon>
        <taxon>Agaricomycetes</taxon>
        <taxon>Agaricomycetidae</taxon>
        <taxon>Agaricales</taxon>
        <taxon>Marasmiineae</taxon>
        <taxon>Mycenaceae</taxon>
        <taxon>Favolaschia</taxon>
    </lineage>
</organism>
<comment type="caution">
    <text evidence="2">The sequence shown here is derived from an EMBL/GenBank/DDBJ whole genome shotgun (WGS) entry which is preliminary data.</text>
</comment>
<dbReference type="EMBL" id="JAWWNJ010000037">
    <property type="protein sequence ID" value="KAK7022223.1"/>
    <property type="molecule type" value="Genomic_DNA"/>
</dbReference>
<accession>A0AAW0B840</accession>
<gene>
    <name evidence="2" type="ORF">R3P38DRAFT_2780284</name>
</gene>
<evidence type="ECO:0000313" key="3">
    <source>
        <dbReference type="Proteomes" id="UP001362999"/>
    </source>
</evidence>
<feature type="compositionally biased region" description="Basic residues" evidence="1">
    <location>
        <begin position="185"/>
        <end position="194"/>
    </location>
</feature>
<feature type="region of interest" description="Disordered" evidence="1">
    <location>
        <begin position="261"/>
        <end position="340"/>
    </location>
</feature>
<name>A0AAW0B840_9AGAR</name>
<keyword evidence="3" id="KW-1185">Reference proteome</keyword>
<dbReference type="Proteomes" id="UP001362999">
    <property type="component" value="Unassembled WGS sequence"/>
</dbReference>
<feature type="region of interest" description="Disordered" evidence="1">
    <location>
        <begin position="119"/>
        <end position="166"/>
    </location>
</feature>
<sequence length="340" mass="38431">MGRDTRKFSSSRMEATSSIWTDNLARLGQNVCANSHYLRMLLAFNRDPFLKICCETLKIISFANPFVSFANPFVSSTQLEAHRSINMDSVTGRNSQSEVHHRVDSCALPITIMAKSKGRNKTRLALDEPENEETFRPTRAHRKSNAAKQATAEAKKERRRQYYARDAEKIRQKNRIQIAQKRAIAKMKCSKSKPSRAETPQGPELTPAELAATETLAQMQAERAAQELGFHDPRGNSPTSRSREEIDIDEEISALWEEGERLCPSDSDDEEGTVDLGEGAKTGRNRDSLRARQRRRLLLVQTLGPKCSSRHTPSPDPPSPIPKQRLPSLYDKLFNTRQKD</sequence>
<feature type="region of interest" description="Disordered" evidence="1">
    <location>
        <begin position="185"/>
        <end position="205"/>
    </location>
</feature>
<evidence type="ECO:0000256" key="1">
    <source>
        <dbReference type="SAM" id="MobiDB-lite"/>
    </source>
</evidence>
<reference evidence="2 3" key="1">
    <citation type="journal article" date="2024" name="J Genomics">
        <title>Draft genome sequencing and assembly of Favolaschia claudopus CIRM-BRFM 2984 isolated from oak limbs.</title>
        <authorList>
            <person name="Navarro D."/>
            <person name="Drula E."/>
            <person name="Chaduli D."/>
            <person name="Cazenave R."/>
            <person name="Ahrendt S."/>
            <person name="Wang J."/>
            <person name="Lipzen A."/>
            <person name="Daum C."/>
            <person name="Barry K."/>
            <person name="Grigoriev I.V."/>
            <person name="Favel A."/>
            <person name="Rosso M.N."/>
            <person name="Martin F."/>
        </authorList>
    </citation>
    <scope>NUCLEOTIDE SEQUENCE [LARGE SCALE GENOMIC DNA]</scope>
    <source>
        <strain evidence="2 3">CIRM-BRFM 2984</strain>
    </source>
</reference>
<dbReference type="AlphaFoldDB" id="A0AAW0B840"/>
<evidence type="ECO:0000313" key="2">
    <source>
        <dbReference type="EMBL" id="KAK7022223.1"/>
    </source>
</evidence>
<feature type="region of interest" description="Disordered" evidence="1">
    <location>
        <begin position="226"/>
        <end position="247"/>
    </location>
</feature>